<keyword evidence="1" id="KW-0694">RNA-binding</keyword>
<dbReference type="Pfam" id="PF13865">
    <property type="entry name" value="FoP_duplication"/>
    <property type="match status" value="1"/>
</dbReference>
<keyword evidence="5" id="KW-1185">Reference proteome</keyword>
<dbReference type="GO" id="GO:0003723">
    <property type="term" value="F:RNA binding"/>
    <property type="evidence" value="ECO:0007669"/>
    <property type="project" value="UniProtKB-KW"/>
</dbReference>
<feature type="compositionally biased region" description="Basic and acidic residues" evidence="2">
    <location>
        <begin position="20"/>
        <end position="35"/>
    </location>
</feature>
<protein>
    <recommendedName>
        <fullName evidence="3">Chromatin target of PRMT1 protein C-terminal domain-containing protein</fullName>
    </recommendedName>
</protein>
<feature type="region of interest" description="Disordered" evidence="2">
    <location>
        <begin position="1"/>
        <end position="44"/>
    </location>
</feature>
<evidence type="ECO:0000313" key="4">
    <source>
        <dbReference type="EMBL" id="GKV47070.1"/>
    </source>
</evidence>
<accession>A0AAV5MBZ8</accession>
<evidence type="ECO:0000256" key="2">
    <source>
        <dbReference type="SAM" id="MobiDB-lite"/>
    </source>
</evidence>
<evidence type="ECO:0000256" key="1">
    <source>
        <dbReference type="ARBA" id="ARBA00022884"/>
    </source>
</evidence>
<organism evidence="4 5">
    <name type="scientific">Rubroshorea leprosula</name>
    <dbReference type="NCBI Taxonomy" id="152421"/>
    <lineage>
        <taxon>Eukaryota</taxon>
        <taxon>Viridiplantae</taxon>
        <taxon>Streptophyta</taxon>
        <taxon>Embryophyta</taxon>
        <taxon>Tracheophyta</taxon>
        <taxon>Spermatophyta</taxon>
        <taxon>Magnoliopsida</taxon>
        <taxon>eudicotyledons</taxon>
        <taxon>Gunneridae</taxon>
        <taxon>Pentapetalae</taxon>
        <taxon>rosids</taxon>
        <taxon>malvids</taxon>
        <taxon>Malvales</taxon>
        <taxon>Dipterocarpaceae</taxon>
        <taxon>Rubroshorea</taxon>
    </lineage>
</organism>
<proteinExistence type="predicted"/>
<gene>
    <name evidence="4" type="ORF">SLEP1_g54006</name>
</gene>
<reference evidence="4 5" key="1">
    <citation type="journal article" date="2021" name="Commun. Biol.">
        <title>The genome of Shorea leprosula (Dipterocarpaceae) highlights the ecological relevance of drought in aseasonal tropical rainforests.</title>
        <authorList>
            <person name="Ng K.K.S."/>
            <person name="Kobayashi M.J."/>
            <person name="Fawcett J.A."/>
            <person name="Hatakeyama M."/>
            <person name="Paape T."/>
            <person name="Ng C.H."/>
            <person name="Ang C.C."/>
            <person name="Tnah L.H."/>
            <person name="Lee C.T."/>
            <person name="Nishiyama T."/>
            <person name="Sese J."/>
            <person name="O'Brien M.J."/>
            <person name="Copetti D."/>
            <person name="Mohd Noor M.I."/>
            <person name="Ong R.C."/>
            <person name="Putra M."/>
            <person name="Sireger I.Z."/>
            <person name="Indrioko S."/>
            <person name="Kosugi Y."/>
            <person name="Izuno A."/>
            <person name="Isagi Y."/>
            <person name="Lee S.L."/>
            <person name="Shimizu K.K."/>
        </authorList>
    </citation>
    <scope>NUCLEOTIDE SEQUENCE [LARGE SCALE GENOMIC DNA]</scope>
    <source>
        <strain evidence="4">214</strain>
    </source>
</reference>
<dbReference type="Proteomes" id="UP001054252">
    <property type="component" value="Unassembled WGS sequence"/>
</dbReference>
<comment type="caution">
    <text evidence="4">The sequence shown here is derived from an EMBL/GenBank/DDBJ whole genome shotgun (WGS) entry which is preliminary data.</text>
</comment>
<name>A0AAV5MBZ8_9ROSI</name>
<feature type="domain" description="Chromatin target of PRMT1 protein C-terminal" evidence="3">
    <location>
        <begin position="3"/>
        <end position="38"/>
    </location>
</feature>
<evidence type="ECO:0000313" key="5">
    <source>
        <dbReference type="Proteomes" id="UP001054252"/>
    </source>
</evidence>
<dbReference type="EMBL" id="BPVZ01000221">
    <property type="protein sequence ID" value="GKV47070.1"/>
    <property type="molecule type" value="Genomic_DNA"/>
</dbReference>
<dbReference type="AlphaFoldDB" id="A0AAV5MBZ8"/>
<evidence type="ECO:0000259" key="3">
    <source>
        <dbReference type="Pfam" id="PF13865"/>
    </source>
</evidence>
<dbReference type="InterPro" id="IPR025715">
    <property type="entry name" value="FoP_C"/>
</dbReference>
<sequence length="44" mass="4718">MRNSRGGARGRGGRGRGMKKPADKSADELDKELDNYHAGAMNVS</sequence>